<evidence type="ECO:0000313" key="1">
    <source>
        <dbReference type="EMBL" id="PIR26603.1"/>
    </source>
</evidence>
<evidence type="ECO:0000313" key="2">
    <source>
        <dbReference type="Proteomes" id="UP000236846"/>
    </source>
</evidence>
<organism evidence="1 2">
    <name type="scientific">Candidatus Brennerbacteria bacterium CG11_big_fil_rev_8_21_14_0_20_43_10</name>
    <dbReference type="NCBI Taxonomy" id="1974523"/>
    <lineage>
        <taxon>Bacteria</taxon>
        <taxon>Candidatus Brenneribacteriota</taxon>
    </lineage>
</organism>
<dbReference type="SUPFAM" id="SSF69322">
    <property type="entry name" value="Tricorn protease domain 2"/>
    <property type="match status" value="1"/>
</dbReference>
<dbReference type="EMBL" id="PCXE01000017">
    <property type="protein sequence ID" value="PIR26603.1"/>
    <property type="molecule type" value="Genomic_DNA"/>
</dbReference>
<reference evidence="1 2" key="1">
    <citation type="submission" date="2017-09" db="EMBL/GenBank/DDBJ databases">
        <title>Depth-based differentiation of microbial function through sediment-hosted aquifers and enrichment of novel symbionts in the deep terrestrial subsurface.</title>
        <authorList>
            <person name="Probst A.J."/>
            <person name="Ladd B."/>
            <person name="Jarett J.K."/>
            <person name="Geller-Mcgrath D.E."/>
            <person name="Sieber C.M."/>
            <person name="Emerson J.B."/>
            <person name="Anantharaman K."/>
            <person name="Thomas B.C."/>
            <person name="Malmstrom R."/>
            <person name="Stieglmeier M."/>
            <person name="Klingl A."/>
            <person name="Woyke T."/>
            <person name="Ryan C.M."/>
            <person name="Banfield J.F."/>
        </authorList>
    </citation>
    <scope>NUCLEOTIDE SEQUENCE [LARGE SCALE GENOMIC DNA]</scope>
    <source>
        <strain evidence="1">CG11_big_fil_rev_8_21_14_0_20_43_10</strain>
    </source>
</reference>
<name>A0A2H0PX16_9BACT</name>
<dbReference type="Gene3D" id="2.130.10.10">
    <property type="entry name" value="YVTN repeat-like/Quinoprotein amine dehydrogenase"/>
    <property type="match status" value="1"/>
</dbReference>
<protein>
    <recommendedName>
        <fullName evidence="3">PEGA domain-containing protein</fullName>
    </recommendedName>
</protein>
<dbReference type="InterPro" id="IPR015943">
    <property type="entry name" value="WD40/YVTN_repeat-like_dom_sf"/>
</dbReference>
<proteinExistence type="predicted"/>
<evidence type="ECO:0008006" key="3">
    <source>
        <dbReference type="Google" id="ProtNLM"/>
    </source>
</evidence>
<sequence>MKKSHRTLLFWILAALFCIGTPIVVLMSQGYAFDWKHYQWVQTGAIFLKSRPSATVIRIGNIVQRVKPAAEILYTGTLFQSLIPTPYFVEVAAPNTTTFLWQKTLPVQPLTVTKATRIAIPYSQPRTDAVQLSTTTINFVQPRDAQSFAWSSDLKTLFIYDQTNATSQRAIDLSEMASSSISDKIRSALFSKDKDTLLVRTNETVLIKTKTEIINGKSYFADFLRQTGLTLSSIRFRWHANQNNILILMTSQGGYAFDFQTQRYTHFTEKPIIEISETKTGNYFLDENGIIYSFDPSKQLSEKRIAILPIAHPGQYAWSLYELDNNRLVAFAKNGPLSVLDTINGSSLRITNSALDVAITANETKMAYATGNNLYVYFLEQMYDDVKYEQGQSFYIAPLTQQAYKIFFANDDWSVIALFAKTIVLAEIDSRQPANHWTIPTDISFPLTCGNSSCSWVQTGRLVRAALFP</sequence>
<dbReference type="AlphaFoldDB" id="A0A2H0PX16"/>
<accession>A0A2H0PX16</accession>
<dbReference type="Proteomes" id="UP000236846">
    <property type="component" value="Unassembled WGS sequence"/>
</dbReference>
<comment type="caution">
    <text evidence="1">The sequence shown here is derived from an EMBL/GenBank/DDBJ whole genome shotgun (WGS) entry which is preliminary data.</text>
</comment>
<gene>
    <name evidence="1" type="ORF">COV41_01065</name>
</gene>